<name>A0A7D9D2N9_9GAMM</name>
<reference evidence="2" key="1">
    <citation type="submission" date="2019-07" db="EMBL/GenBank/DDBJ databases">
        <authorList>
            <person name="Weber M."/>
            <person name="Kostadinov I."/>
            <person name="Kostadinov D I."/>
        </authorList>
    </citation>
    <scope>NUCLEOTIDE SEQUENCE</scope>
    <source>
        <strain evidence="2">Gfbio:sag-sample-m06:053724c1-46a9-4a36-b237-ea2bf867836b</strain>
    </source>
</reference>
<sequence length="187" mass="20621">MNWRVLTHWREWLAAFASLLVTLPAAADFTADPDDRRQVNAATAIERMRSTIPRSEQFFEDAYGIAVLTSVTRIGIGFGGAYGRGIVIEGDTVIGRTGFWQFTSGLQAGIRNFTMVLFFKDKEALEYYKEGELQFMGQAGLAVATVGIAGTPTYNEGVAIITMTRLGLMAEFSYSGARFTYEADVKK</sequence>
<dbReference type="EMBL" id="LR633967">
    <property type="protein sequence ID" value="VUX55700.1"/>
    <property type="molecule type" value="Genomic_DNA"/>
</dbReference>
<feature type="chain" id="PRO_5027900535" description="Ysc84 actin-binding domain-containing protein" evidence="1">
    <location>
        <begin position="28"/>
        <end position="187"/>
    </location>
</feature>
<evidence type="ECO:0000256" key="1">
    <source>
        <dbReference type="SAM" id="SignalP"/>
    </source>
</evidence>
<dbReference type="CDD" id="cd11524">
    <property type="entry name" value="SYLF"/>
    <property type="match status" value="1"/>
</dbReference>
<dbReference type="AlphaFoldDB" id="A0A7D9D2N9"/>
<proteinExistence type="predicted"/>
<gene>
    <name evidence="2" type="ORF">JTBM06_V1_80024</name>
</gene>
<feature type="signal peptide" evidence="1">
    <location>
        <begin position="1"/>
        <end position="27"/>
    </location>
</feature>
<accession>A0A7D9D2N9</accession>
<keyword evidence="1" id="KW-0732">Signal</keyword>
<protein>
    <recommendedName>
        <fullName evidence="3">Ysc84 actin-binding domain-containing protein</fullName>
    </recommendedName>
</protein>
<evidence type="ECO:0008006" key="3">
    <source>
        <dbReference type="Google" id="ProtNLM"/>
    </source>
</evidence>
<evidence type="ECO:0000313" key="2">
    <source>
        <dbReference type="EMBL" id="VUX55700.1"/>
    </source>
</evidence>
<organism evidence="2">
    <name type="scientific">uncultured Woeseiaceae bacterium</name>
    <dbReference type="NCBI Taxonomy" id="1983305"/>
    <lineage>
        <taxon>Bacteria</taxon>
        <taxon>Pseudomonadati</taxon>
        <taxon>Pseudomonadota</taxon>
        <taxon>Gammaproteobacteria</taxon>
        <taxon>Woeseiales</taxon>
        <taxon>Woeseiaceae</taxon>
        <taxon>environmental samples</taxon>
    </lineage>
</organism>